<proteinExistence type="predicted"/>
<accession>A0A9J5YFK2</accession>
<dbReference type="EMBL" id="JACXVP010000006">
    <property type="protein sequence ID" value="KAG5598869.1"/>
    <property type="molecule type" value="Genomic_DNA"/>
</dbReference>
<keyword evidence="3" id="KW-1185">Reference proteome</keyword>
<gene>
    <name evidence="2" type="ORF">H5410_030239</name>
</gene>
<evidence type="ECO:0000256" key="1">
    <source>
        <dbReference type="SAM" id="MobiDB-lite"/>
    </source>
</evidence>
<feature type="region of interest" description="Disordered" evidence="1">
    <location>
        <begin position="237"/>
        <end position="258"/>
    </location>
</feature>
<sequence>MIHRDEFDIAANIIVPIKNPKSSRSMADIQSEERMAHMEQELEILREELCQVDSPSADLPNQPELTQHAPTHVRTVPDLSNRVPTIPTMQQILGAHVAAPYETHVPPVYAAGALTFTTPAVKKEDVSTVTYQQRGPSYQYPNNPQIIVHNSYVPVYNTQPHYNPPRAPAYQNPPRPYVPVQAPNHQNRPAYALRPRPNPEARNARIYTSIAKPYAQLFERLRTAGVLQPVKGNLPDPIPHNLMETSDALTTRESKDMT</sequence>
<name>A0A9J5YFK2_SOLCO</name>
<protein>
    <submittedName>
        <fullName evidence="2">Uncharacterized protein</fullName>
    </submittedName>
</protein>
<organism evidence="2 3">
    <name type="scientific">Solanum commersonii</name>
    <name type="common">Commerson's wild potato</name>
    <name type="synonym">Commerson's nightshade</name>
    <dbReference type="NCBI Taxonomy" id="4109"/>
    <lineage>
        <taxon>Eukaryota</taxon>
        <taxon>Viridiplantae</taxon>
        <taxon>Streptophyta</taxon>
        <taxon>Embryophyta</taxon>
        <taxon>Tracheophyta</taxon>
        <taxon>Spermatophyta</taxon>
        <taxon>Magnoliopsida</taxon>
        <taxon>eudicotyledons</taxon>
        <taxon>Gunneridae</taxon>
        <taxon>Pentapetalae</taxon>
        <taxon>asterids</taxon>
        <taxon>lamiids</taxon>
        <taxon>Solanales</taxon>
        <taxon>Solanaceae</taxon>
        <taxon>Solanoideae</taxon>
        <taxon>Solaneae</taxon>
        <taxon>Solanum</taxon>
    </lineage>
</organism>
<reference evidence="2 3" key="1">
    <citation type="submission" date="2020-09" db="EMBL/GenBank/DDBJ databases">
        <title>De no assembly of potato wild relative species, Solanum commersonii.</title>
        <authorList>
            <person name="Cho K."/>
        </authorList>
    </citation>
    <scope>NUCLEOTIDE SEQUENCE [LARGE SCALE GENOMIC DNA]</scope>
    <source>
        <strain evidence="2">LZ3.2</strain>
        <tissue evidence="2">Leaf</tissue>
    </source>
</reference>
<evidence type="ECO:0000313" key="2">
    <source>
        <dbReference type="EMBL" id="KAG5598869.1"/>
    </source>
</evidence>
<comment type="caution">
    <text evidence="2">The sequence shown here is derived from an EMBL/GenBank/DDBJ whole genome shotgun (WGS) entry which is preliminary data.</text>
</comment>
<dbReference type="Proteomes" id="UP000824120">
    <property type="component" value="Chromosome 6"/>
</dbReference>
<dbReference type="AlphaFoldDB" id="A0A9J5YFK2"/>
<evidence type="ECO:0000313" key="3">
    <source>
        <dbReference type="Proteomes" id="UP000824120"/>
    </source>
</evidence>